<name>A0AAW7I7A9_9BACI</name>
<evidence type="ECO:0000313" key="2">
    <source>
        <dbReference type="Proteomes" id="UP001234602"/>
    </source>
</evidence>
<gene>
    <name evidence="1" type="ORF">QUF89_06945</name>
</gene>
<dbReference type="Proteomes" id="UP001234602">
    <property type="component" value="Unassembled WGS sequence"/>
</dbReference>
<accession>A0AAW7I7A9</accession>
<organism evidence="1 2">
    <name type="scientific">Peribacillus simplex</name>
    <dbReference type="NCBI Taxonomy" id="1478"/>
    <lineage>
        <taxon>Bacteria</taxon>
        <taxon>Bacillati</taxon>
        <taxon>Bacillota</taxon>
        <taxon>Bacilli</taxon>
        <taxon>Bacillales</taxon>
        <taxon>Bacillaceae</taxon>
        <taxon>Peribacillus</taxon>
    </lineage>
</organism>
<comment type="caution">
    <text evidence="1">The sequence shown here is derived from an EMBL/GenBank/DDBJ whole genome shotgun (WGS) entry which is preliminary data.</text>
</comment>
<protein>
    <submittedName>
        <fullName evidence="1">Uncharacterized protein</fullName>
    </submittedName>
</protein>
<proteinExistence type="predicted"/>
<reference evidence="1" key="1">
    <citation type="submission" date="2023-06" db="EMBL/GenBank/DDBJ databases">
        <title>Comparative genomics of Bacillaceae isolates and their secondary metabolite potential.</title>
        <authorList>
            <person name="Song L."/>
            <person name="Nielsen L.J."/>
            <person name="Mohite O."/>
            <person name="Xu X."/>
            <person name="Weber T."/>
            <person name="Kovacs A.T."/>
        </authorList>
    </citation>
    <scope>NUCLEOTIDE SEQUENCE</scope>
    <source>
        <strain evidence="1">D8_B_37</strain>
    </source>
</reference>
<evidence type="ECO:0000313" key="1">
    <source>
        <dbReference type="EMBL" id="MDM5451938.1"/>
    </source>
</evidence>
<sequence>MQNKQNQLIERITDQHPVVGRHTRKTTRYCEGGIAKIWPNC</sequence>
<dbReference type="AlphaFoldDB" id="A0AAW7I7A9"/>
<dbReference type="EMBL" id="JAUCEY010000008">
    <property type="protein sequence ID" value="MDM5451938.1"/>
    <property type="molecule type" value="Genomic_DNA"/>
</dbReference>